<keyword evidence="12" id="KW-0325">Glycoprotein</keyword>
<accession>A0A7L1HHM3</accession>
<feature type="non-terminal residue" evidence="18">
    <location>
        <position position="1"/>
    </location>
</feature>
<evidence type="ECO:0000259" key="17">
    <source>
        <dbReference type="PROSITE" id="PS50105"/>
    </source>
</evidence>
<name>A0A7L1HHM3_9CHAR</name>
<dbReference type="GO" id="GO:0005783">
    <property type="term" value="C:endoplasmic reticulum"/>
    <property type="evidence" value="ECO:0007669"/>
    <property type="project" value="TreeGrafter"/>
</dbReference>
<keyword evidence="5" id="KW-0479">Metal-binding</keyword>
<keyword evidence="3" id="KW-0109">Calcium transport</keyword>
<evidence type="ECO:0000256" key="7">
    <source>
        <dbReference type="ARBA" id="ARBA00022837"/>
    </source>
</evidence>
<comment type="subcellular location">
    <subcellularLocation>
        <location evidence="13">Endomembrane system</location>
        <topology evidence="13">Single-pass type I membrane protein</topology>
    </subcellularLocation>
</comment>
<dbReference type="CDD" id="cd11722">
    <property type="entry name" value="SOAR"/>
    <property type="match status" value="1"/>
</dbReference>
<dbReference type="Pfam" id="PF07647">
    <property type="entry name" value="SAM_2"/>
    <property type="match status" value="1"/>
</dbReference>
<dbReference type="Pfam" id="PF25578">
    <property type="entry name" value="EF-hand_STIM1"/>
    <property type="match status" value="1"/>
</dbReference>
<dbReference type="FunFam" id="1.20.5.340:FF:000011">
    <property type="entry name" value="Stromal interaction molecule 1"/>
    <property type="match status" value="1"/>
</dbReference>
<dbReference type="Pfam" id="PF16533">
    <property type="entry name" value="SOAR"/>
    <property type="match status" value="1"/>
</dbReference>
<evidence type="ECO:0000256" key="15">
    <source>
        <dbReference type="SAM" id="MobiDB-lite"/>
    </source>
</evidence>
<dbReference type="InterPro" id="IPR057835">
    <property type="entry name" value="EF-hand_STIM1/2"/>
</dbReference>
<keyword evidence="6" id="KW-0732">Signal</keyword>
<evidence type="ECO:0000313" key="19">
    <source>
        <dbReference type="Proteomes" id="UP000586634"/>
    </source>
</evidence>
<evidence type="ECO:0000256" key="1">
    <source>
        <dbReference type="ARBA" id="ARBA00022448"/>
    </source>
</evidence>
<organism evidence="18 19">
    <name type="scientific">Nycticryphes semicollaris</name>
    <dbReference type="NCBI Taxonomy" id="227226"/>
    <lineage>
        <taxon>Eukaryota</taxon>
        <taxon>Metazoa</taxon>
        <taxon>Chordata</taxon>
        <taxon>Craniata</taxon>
        <taxon>Vertebrata</taxon>
        <taxon>Euteleostomi</taxon>
        <taxon>Archelosauria</taxon>
        <taxon>Archosauria</taxon>
        <taxon>Dinosauria</taxon>
        <taxon>Saurischia</taxon>
        <taxon>Theropoda</taxon>
        <taxon>Coelurosauria</taxon>
        <taxon>Aves</taxon>
        <taxon>Neognathae</taxon>
        <taxon>Neoaves</taxon>
        <taxon>Charadriiformes</taxon>
        <taxon>Rostratulidae</taxon>
        <taxon>Nycticryphes</taxon>
    </lineage>
</organism>
<feature type="compositionally biased region" description="Basic and acidic residues" evidence="15">
    <location>
        <begin position="436"/>
        <end position="455"/>
    </location>
</feature>
<feature type="non-terminal residue" evidence="18">
    <location>
        <position position="616"/>
    </location>
</feature>
<evidence type="ECO:0000256" key="6">
    <source>
        <dbReference type="ARBA" id="ARBA00022729"/>
    </source>
</evidence>
<evidence type="ECO:0000256" key="13">
    <source>
        <dbReference type="ARBA" id="ARBA00046288"/>
    </source>
</evidence>
<keyword evidence="19" id="KW-1185">Reference proteome</keyword>
<dbReference type="InterPro" id="IPR037609">
    <property type="entry name" value="STIM1_SAM"/>
</dbReference>
<feature type="coiled-coil region" evidence="14">
    <location>
        <begin position="218"/>
        <end position="305"/>
    </location>
</feature>
<dbReference type="Gene3D" id="1.10.287.3550">
    <property type="match status" value="1"/>
</dbReference>
<dbReference type="PROSITE" id="PS50105">
    <property type="entry name" value="SAM_DOMAIN"/>
    <property type="match status" value="1"/>
</dbReference>
<evidence type="ECO:0000313" key="18">
    <source>
        <dbReference type="EMBL" id="NXN25261.1"/>
    </source>
</evidence>
<dbReference type="GO" id="GO:0006874">
    <property type="term" value="P:intracellular calcium ion homeostasis"/>
    <property type="evidence" value="ECO:0007669"/>
    <property type="project" value="TreeGrafter"/>
</dbReference>
<keyword evidence="1" id="KW-0813">Transport</keyword>
<evidence type="ECO:0000256" key="3">
    <source>
        <dbReference type="ARBA" id="ARBA00022568"/>
    </source>
</evidence>
<evidence type="ECO:0000256" key="9">
    <source>
        <dbReference type="ARBA" id="ARBA00023054"/>
    </source>
</evidence>
<feature type="transmembrane region" description="Helical" evidence="16">
    <location>
        <begin position="181"/>
        <end position="199"/>
    </location>
</feature>
<dbReference type="CDD" id="cd09573">
    <property type="entry name" value="SAM_STIM1"/>
    <property type="match status" value="1"/>
</dbReference>
<evidence type="ECO:0000256" key="16">
    <source>
        <dbReference type="SAM" id="Phobius"/>
    </source>
</evidence>
<dbReference type="SUPFAM" id="SSF47769">
    <property type="entry name" value="SAM/Pointed domain"/>
    <property type="match status" value="1"/>
</dbReference>
<dbReference type="OrthoDB" id="9986177at2759"/>
<keyword evidence="7" id="KW-0106">Calcium</keyword>
<dbReference type="Gene3D" id="1.20.5.340">
    <property type="match status" value="1"/>
</dbReference>
<feature type="compositionally biased region" description="Low complexity" evidence="15">
    <location>
        <begin position="567"/>
        <end position="583"/>
    </location>
</feature>
<sequence length="616" mass="68834">RGCLTPVSSSPSAEFCRIDKPLCHDEDEQLSFEAVRNIHKQMDDDANGNVDVEESDEFLREDLNYHDPTVKHSTFHGEDKLISVEDLWKAWKTSEVYNWTVDEVVQWLITYVELPQYEETFRKLQLSGHAMPRLAVNNATMMGSVLKMTDRSHRQKLQLKALDTVLFGPPLLTRHNHLKDFMLVVSIVIGVGGCWFAYIQNRYSKEHMKKMMKDLEGLHRAEQSLHDLQERLQKAQEEHRSVEVEKVHLEKKLQDEISIAKQEAHRLRELREGTENELSRQKYAEQELEQVRMALKNAEKELESHCSWAAPEALQKWLQLTHEVEVQYYNIKKQNAEKQLLVAKEGAEKIKKKRNTLFGTFHVAHSSSLDDVDHKILTANGPVTEGAAVVGLAVGGSFYSGASWLVLGVKSLSSCLQPSPLSFPTAPALPSTVRQRLVDPQHGHGSQRDLTRCDSESSIPHLSDHQRVPSSAPKLLAARPNLLTRSIEEVAPGHPAIGAPTPNGGSRHAEVTPPSLGALPERLPESPMVMKKMMMVNHGMEKSSSLGEISHPTAGKHSHSHSDSSRSHSPSSTDPDTPSPISDCRPGGTKTTRIPQLATKKNPGDEDSTLLGDEVD</sequence>
<dbReference type="PANTHER" id="PTHR15136:SF9">
    <property type="entry name" value="STROMAL INTERACTION MOLECULE 1"/>
    <property type="match status" value="1"/>
</dbReference>
<dbReference type="FunFam" id="1.10.150.50:FF:000009">
    <property type="entry name" value="Stromal interaction molecule 1"/>
    <property type="match status" value="1"/>
</dbReference>
<keyword evidence="8 16" id="KW-1133">Transmembrane helix</keyword>
<keyword evidence="4 16" id="KW-0812">Transmembrane</keyword>
<dbReference type="Gene3D" id="1.10.150.50">
    <property type="entry name" value="Transcription Factor, Ets-1"/>
    <property type="match status" value="1"/>
</dbReference>
<protein>
    <submittedName>
        <fullName evidence="18">STIM1 protein</fullName>
    </submittedName>
</protein>
<dbReference type="EMBL" id="VXBJ01002727">
    <property type="protein sequence ID" value="NXN25261.1"/>
    <property type="molecule type" value="Genomic_DNA"/>
</dbReference>
<gene>
    <name evidence="18" type="primary">Stim1</name>
    <name evidence="18" type="ORF">NYCSEM_R05977</name>
</gene>
<keyword evidence="11 16" id="KW-0472">Membrane</keyword>
<dbReference type="AlphaFoldDB" id="A0A7L1HHM3"/>
<dbReference type="FunFam" id="1.10.238.180:FF:000001">
    <property type="entry name" value="Stromal interaction molecule 1"/>
    <property type="match status" value="1"/>
</dbReference>
<dbReference type="GO" id="GO:0002115">
    <property type="term" value="P:store-operated calcium entry"/>
    <property type="evidence" value="ECO:0007669"/>
    <property type="project" value="TreeGrafter"/>
</dbReference>
<dbReference type="GO" id="GO:0005886">
    <property type="term" value="C:plasma membrane"/>
    <property type="evidence" value="ECO:0007669"/>
    <property type="project" value="TreeGrafter"/>
</dbReference>
<dbReference type="InterPro" id="IPR013761">
    <property type="entry name" value="SAM/pointed_sf"/>
</dbReference>
<dbReference type="GO" id="GO:0051049">
    <property type="term" value="P:regulation of transport"/>
    <property type="evidence" value="ECO:0007669"/>
    <property type="project" value="UniProtKB-ARBA"/>
</dbReference>
<feature type="region of interest" description="Disordered" evidence="15">
    <location>
        <begin position="540"/>
        <end position="616"/>
    </location>
</feature>
<dbReference type="SMART" id="SM00454">
    <property type="entry name" value="SAM"/>
    <property type="match status" value="1"/>
</dbReference>
<dbReference type="GO" id="GO:0005509">
    <property type="term" value="F:calcium ion binding"/>
    <property type="evidence" value="ECO:0007669"/>
    <property type="project" value="TreeGrafter"/>
</dbReference>
<dbReference type="InterPro" id="IPR001660">
    <property type="entry name" value="SAM"/>
</dbReference>
<dbReference type="InterPro" id="IPR032393">
    <property type="entry name" value="SOAR_STIM1/2"/>
</dbReference>
<proteinExistence type="predicted"/>
<evidence type="ECO:0000256" key="2">
    <source>
        <dbReference type="ARBA" id="ARBA00022553"/>
    </source>
</evidence>
<keyword evidence="10" id="KW-0406">Ion transport</keyword>
<feature type="compositionally biased region" description="Acidic residues" evidence="15">
    <location>
        <begin position="605"/>
        <end position="616"/>
    </location>
</feature>
<dbReference type="Proteomes" id="UP000586634">
    <property type="component" value="Unassembled WGS sequence"/>
</dbReference>
<dbReference type="InterPro" id="IPR037608">
    <property type="entry name" value="STIM1/2"/>
</dbReference>
<feature type="region of interest" description="Disordered" evidence="15">
    <location>
        <begin position="487"/>
        <end position="522"/>
    </location>
</feature>
<evidence type="ECO:0000256" key="10">
    <source>
        <dbReference type="ARBA" id="ARBA00023065"/>
    </source>
</evidence>
<evidence type="ECO:0000256" key="14">
    <source>
        <dbReference type="SAM" id="Coils"/>
    </source>
</evidence>
<evidence type="ECO:0000256" key="8">
    <source>
        <dbReference type="ARBA" id="ARBA00022989"/>
    </source>
</evidence>
<dbReference type="Gene3D" id="1.10.238.180">
    <property type="match status" value="1"/>
</dbReference>
<feature type="domain" description="SAM" evidence="17">
    <location>
        <begin position="99"/>
        <end position="157"/>
    </location>
</feature>
<dbReference type="PANTHER" id="PTHR15136">
    <property type="entry name" value="STROMAL INTERACTION MOLECULE HOMOLOG"/>
    <property type="match status" value="1"/>
</dbReference>
<evidence type="ECO:0000256" key="5">
    <source>
        <dbReference type="ARBA" id="ARBA00022723"/>
    </source>
</evidence>
<evidence type="ECO:0000256" key="4">
    <source>
        <dbReference type="ARBA" id="ARBA00022692"/>
    </source>
</evidence>
<reference evidence="18 19" key="1">
    <citation type="submission" date="2019-09" db="EMBL/GenBank/DDBJ databases">
        <title>Bird 10,000 Genomes (B10K) Project - Family phase.</title>
        <authorList>
            <person name="Zhang G."/>
        </authorList>
    </citation>
    <scope>NUCLEOTIDE SEQUENCE [LARGE SCALE GENOMIC DNA]</scope>
    <source>
        <strain evidence="18">B10K-DU-002-14</strain>
        <tissue evidence="18">Muscle</tissue>
    </source>
</reference>
<dbReference type="GO" id="GO:0005246">
    <property type="term" value="F:calcium channel regulator activity"/>
    <property type="evidence" value="ECO:0007669"/>
    <property type="project" value="InterPro"/>
</dbReference>
<feature type="region of interest" description="Disordered" evidence="15">
    <location>
        <begin position="436"/>
        <end position="474"/>
    </location>
</feature>
<evidence type="ECO:0000256" key="11">
    <source>
        <dbReference type="ARBA" id="ARBA00023136"/>
    </source>
</evidence>
<keyword evidence="2" id="KW-0597">Phosphoprotein</keyword>
<evidence type="ECO:0000256" key="12">
    <source>
        <dbReference type="ARBA" id="ARBA00023180"/>
    </source>
</evidence>
<comment type="caution">
    <text evidence="18">The sequence shown here is derived from an EMBL/GenBank/DDBJ whole genome shotgun (WGS) entry which is preliminary data.</text>
</comment>
<keyword evidence="9 14" id="KW-0175">Coiled coil</keyword>